<dbReference type="Proteomes" id="UP000053319">
    <property type="component" value="Unassembled WGS sequence"/>
</dbReference>
<organism evidence="1 2">
    <name type="scientific">Dichomitus squalens (strain LYAD-421)</name>
    <name type="common">Western red white-rot fungus</name>
    <dbReference type="NCBI Taxonomy" id="732165"/>
    <lineage>
        <taxon>Eukaryota</taxon>
        <taxon>Fungi</taxon>
        <taxon>Dikarya</taxon>
        <taxon>Basidiomycota</taxon>
        <taxon>Agaricomycotina</taxon>
        <taxon>Agaricomycetes</taxon>
        <taxon>Polyporales</taxon>
        <taxon>Polyporaceae</taxon>
        <taxon>Dichomitus</taxon>
    </lineage>
</organism>
<protein>
    <submittedName>
        <fullName evidence="1">Uncharacterized protein</fullName>
    </submittedName>
</protein>
<dbReference type="HOGENOM" id="CLU_2277389_0_0_1"/>
<gene>
    <name evidence="1" type="ORF">DICSQDRAFT_158256</name>
</gene>
<dbReference type="KEGG" id="dsq:DICSQDRAFT_158256"/>
<accession>R7SH68</accession>
<evidence type="ECO:0000313" key="2">
    <source>
        <dbReference type="Proteomes" id="UP000053319"/>
    </source>
</evidence>
<proteinExistence type="predicted"/>
<sequence length="102" mass="11482">MHQGALLGIPARPRADPVICMARNRISGYDCERWISRSLVRAQERPRYLRSNLAARALRGPCAVYASKVRDMPFSPLEPERAHAVGYLLERNLDGLGVLVLR</sequence>
<dbReference type="AlphaFoldDB" id="R7SH68"/>
<name>R7SH68_DICSQ</name>
<dbReference type="RefSeq" id="XP_007371756.1">
    <property type="nucleotide sequence ID" value="XM_007371694.1"/>
</dbReference>
<dbReference type="EMBL" id="JH719584">
    <property type="protein sequence ID" value="EJF55506.1"/>
    <property type="molecule type" value="Genomic_DNA"/>
</dbReference>
<evidence type="ECO:0000313" key="1">
    <source>
        <dbReference type="EMBL" id="EJF55506.1"/>
    </source>
</evidence>
<reference evidence="1 2" key="1">
    <citation type="journal article" date="2012" name="Science">
        <title>The Paleozoic origin of enzymatic lignin decomposition reconstructed from 31 fungal genomes.</title>
        <authorList>
            <person name="Floudas D."/>
            <person name="Binder M."/>
            <person name="Riley R."/>
            <person name="Barry K."/>
            <person name="Blanchette R.A."/>
            <person name="Henrissat B."/>
            <person name="Martinez A.T."/>
            <person name="Otillar R."/>
            <person name="Spatafora J.W."/>
            <person name="Yadav J.S."/>
            <person name="Aerts A."/>
            <person name="Benoit I."/>
            <person name="Boyd A."/>
            <person name="Carlson A."/>
            <person name="Copeland A."/>
            <person name="Coutinho P.M."/>
            <person name="de Vries R.P."/>
            <person name="Ferreira P."/>
            <person name="Findley K."/>
            <person name="Foster B."/>
            <person name="Gaskell J."/>
            <person name="Glotzer D."/>
            <person name="Gorecki P."/>
            <person name="Heitman J."/>
            <person name="Hesse C."/>
            <person name="Hori C."/>
            <person name="Igarashi K."/>
            <person name="Jurgens J.A."/>
            <person name="Kallen N."/>
            <person name="Kersten P."/>
            <person name="Kohler A."/>
            <person name="Kuees U."/>
            <person name="Kumar T.K.A."/>
            <person name="Kuo A."/>
            <person name="LaButti K."/>
            <person name="Larrondo L.F."/>
            <person name="Lindquist E."/>
            <person name="Ling A."/>
            <person name="Lombard V."/>
            <person name="Lucas S."/>
            <person name="Lundell T."/>
            <person name="Martin R."/>
            <person name="McLaughlin D.J."/>
            <person name="Morgenstern I."/>
            <person name="Morin E."/>
            <person name="Murat C."/>
            <person name="Nagy L.G."/>
            <person name="Nolan M."/>
            <person name="Ohm R.A."/>
            <person name="Patyshakuliyeva A."/>
            <person name="Rokas A."/>
            <person name="Ruiz-Duenas F.J."/>
            <person name="Sabat G."/>
            <person name="Salamov A."/>
            <person name="Samejima M."/>
            <person name="Schmutz J."/>
            <person name="Slot J.C."/>
            <person name="St John F."/>
            <person name="Stenlid J."/>
            <person name="Sun H."/>
            <person name="Sun S."/>
            <person name="Syed K."/>
            <person name="Tsang A."/>
            <person name="Wiebenga A."/>
            <person name="Young D."/>
            <person name="Pisabarro A."/>
            <person name="Eastwood D.C."/>
            <person name="Martin F."/>
            <person name="Cullen D."/>
            <person name="Grigoriev I.V."/>
            <person name="Hibbett D.S."/>
        </authorList>
    </citation>
    <scope>NUCLEOTIDE SEQUENCE [LARGE SCALE GENOMIC DNA]</scope>
    <source>
        <strain evidence="1 2">LYAD-421 SS1</strain>
    </source>
</reference>
<dbReference type="GeneID" id="18837859"/>